<dbReference type="AlphaFoldDB" id="A0A1U7J9L6"/>
<dbReference type="EMBL" id="MRCG01000002">
    <property type="protein sequence ID" value="OKH50108.1"/>
    <property type="molecule type" value="Genomic_DNA"/>
</dbReference>
<reference evidence="5 6" key="1">
    <citation type="submission" date="2016-11" db="EMBL/GenBank/DDBJ databases">
        <title>Draft Genome Sequences of Nine Cyanobacterial Strains from Diverse Habitats.</title>
        <authorList>
            <person name="Zhu T."/>
            <person name="Hou S."/>
            <person name="Lu X."/>
            <person name="Hess W.R."/>
        </authorList>
    </citation>
    <scope>NUCLEOTIDE SEQUENCE [LARGE SCALE GENOMIC DNA]</scope>
    <source>
        <strain evidence="5 6">NIES-30</strain>
    </source>
</reference>
<protein>
    <submittedName>
        <fullName evidence="5">Transcriptional regulator</fullName>
    </submittedName>
</protein>
<dbReference type="SMART" id="SM00530">
    <property type="entry name" value="HTH_XRE"/>
    <property type="match status" value="1"/>
</dbReference>
<dbReference type="STRING" id="549789.NIES30_05250"/>
<evidence type="ECO:0000256" key="2">
    <source>
        <dbReference type="ARBA" id="ARBA00023125"/>
    </source>
</evidence>
<feature type="domain" description="HTH cro/C1-type" evidence="4">
    <location>
        <begin position="35"/>
        <end position="75"/>
    </location>
</feature>
<evidence type="ECO:0000313" key="5">
    <source>
        <dbReference type="EMBL" id="OKH50108.1"/>
    </source>
</evidence>
<dbReference type="InterPro" id="IPR001387">
    <property type="entry name" value="Cro/C1-type_HTH"/>
</dbReference>
<sequence length="216" mass="23782">MTNPLPDEAQADATAVDQFPVRLKQAVGDKSIRGFARDCGFSDTVLRQYLNGQSEPTRPALLAIARTANISVEWLATGQPGTAPHDSPQALAEKYIQKNPLAFETEWLQTEFPDSFEHLMLIQVVDDSMEPTLPVGALVLVDTTDRDLGAVTHGIYLLKLDDRILVKRLQYVAEKTIRVLSDNVAYEAFSLALSSQASGLSLMGRVIWVGHKLHLV</sequence>
<dbReference type="InterPro" id="IPR039418">
    <property type="entry name" value="LexA-like"/>
</dbReference>
<dbReference type="SUPFAM" id="SSF51306">
    <property type="entry name" value="LexA/Signal peptidase"/>
    <property type="match status" value="1"/>
</dbReference>
<keyword evidence="2" id="KW-0238">DNA-binding</keyword>
<keyword evidence="6" id="KW-1185">Reference proteome</keyword>
<comment type="caution">
    <text evidence="5">The sequence shown here is derived from an EMBL/GenBank/DDBJ whole genome shotgun (WGS) entry which is preliminary data.</text>
</comment>
<dbReference type="Gene3D" id="2.10.109.10">
    <property type="entry name" value="Umud Fragment, subunit A"/>
    <property type="match status" value="1"/>
</dbReference>
<dbReference type="Gene3D" id="1.10.260.40">
    <property type="entry name" value="lambda repressor-like DNA-binding domains"/>
    <property type="match status" value="1"/>
</dbReference>
<evidence type="ECO:0000256" key="3">
    <source>
        <dbReference type="ARBA" id="ARBA00023163"/>
    </source>
</evidence>
<dbReference type="RefSeq" id="WP_073607349.1">
    <property type="nucleotide sequence ID" value="NZ_MRCG01000002.1"/>
</dbReference>
<dbReference type="Pfam" id="PF01381">
    <property type="entry name" value="HTH_3"/>
    <property type="match status" value="1"/>
</dbReference>
<evidence type="ECO:0000259" key="4">
    <source>
        <dbReference type="PROSITE" id="PS50943"/>
    </source>
</evidence>
<dbReference type="GO" id="GO:0003677">
    <property type="term" value="F:DNA binding"/>
    <property type="evidence" value="ECO:0007669"/>
    <property type="project" value="UniProtKB-KW"/>
</dbReference>
<dbReference type="Pfam" id="PF00717">
    <property type="entry name" value="Peptidase_S24"/>
    <property type="match status" value="1"/>
</dbReference>
<dbReference type="PROSITE" id="PS50943">
    <property type="entry name" value="HTH_CROC1"/>
    <property type="match status" value="1"/>
</dbReference>
<dbReference type="SUPFAM" id="SSF47413">
    <property type="entry name" value="lambda repressor-like DNA-binding domains"/>
    <property type="match status" value="1"/>
</dbReference>
<dbReference type="InterPro" id="IPR015927">
    <property type="entry name" value="Peptidase_S24_S26A/B/C"/>
</dbReference>
<evidence type="ECO:0000313" key="6">
    <source>
        <dbReference type="Proteomes" id="UP000185557"/>
    </source>
</evidence>
<dbReference type="PANTHER" id="PTHR40661">
    <property type="match status" value="1"/>
</dbReference>
<evidence type="ECO:0000256" key="1">
    <source>
        <dbReference type="ARBA" id="ARBA00023015"/>
    </source>
</evidence>
<organism evidence="5 6">
    <name type="scientific">Phormidium tenue NIES-30</name>
    <dbReference type="NCBI Taxonomy" id="549789"/>
    <lineage>
        <taxon>Bacteria</taxon>
        <taxon>Bacillati</taxon>
        <taxon>Cyanobacteriota</taxon>
        <taxon>Cyanophyceae</taxon>
        <taxon>Oscillatoriophycideae</taxon>
        <taxon>Oscillatoriales</taxon>
        <taxon>Oscillatoriaceae</taxon>
        <taxon>Phormidium</taxon>
    </lineage>
</organism>
<gene>
    <name evidence="5" type="ORF">NIES30_05250</name>
</gene>
<keyword evidence="3" id="KW-0804">Transcription</keyword>
<accession>A0A1U7J9L6</accession>
<proteinExistence type="predicted"/>
<dbReference type="CDD" id="cd06529">
    <property type="entry name" value="S24_LexA-like"/>
    <property type="match status" value="1"/>
</dbReference>
<dbReference type="OrthoDB" id="528805at2"/>
<dbReference type="CDD" id="cd00093">
    <property type="entry name" value="HTH_XRE"/>
    <property type="match status" value="1"/>
</dbReference>
<keyword evidence="1" id="KW-0805">Transcription regulation</keyword>
<name>A0A1U7J9L6_9CYAN</name>
<dbReference type="PANTHER" id="PTHR40661:SF3">
    <property type="entry name" value="FELS-1 PROPHAGE TRANSCRIPTIONAL REGULATOR"/>
    <property type="match status" value="1"/>
</dbReference>
<dbReference type="InterPro" id="IPR010982">
    <property type="entry name" value="Lambda_DNA-bd_dom_sf"/>
</dbReference>
<dbReference type="InterPro" id="IPR036286">
    <property type="entry name" value="LexA/Signal_pep-like_sf"/>
</dbReference>
<dbReference type="Proteomes" id="UP000185557">
    <property type="component" value="Unassembled WGS sequence"/>
</dbReference>